<dbReference type="GO" id="GO:0005840">
    <property type="term" value="C:ribosome"/>
    <property type="evidence" value="ECO:0007669"/>
    <property type="project" value="UniProtKB-KW"/>
</dbReference>
<keyword evidence="2" id="KW-0963">Cytoplasm</keyword>
<keyword evidence="6" id="KW-0687">Ribonucleoprotein</keyword>
<dbReference type="GO" id="GO:0008080">
    <property type="term" value="F:N-acetyltransferase activity"/>
    <property type="evidence" value="ECO:0007669"/>
    <property type="project" value="InterPro"/>
</dbReference>
<dbReference type="Proteomes" id="UP000524246">
    <property type="component" value="Unassembled WGS sequence"/>
</dbReference>
<dbReference type="EMBL" id="JAAZON010000104">
    <property type="protein sequence ID" value="NMC62039.1"/>
    <property type="molecule type" value="Genomic_DNA"/>
</dbReference>
<evidence type="ECO:0000313" key="7">
    <source>
        <dbReference type="Proteomes" id="UP000524246"/>
    </source>
</evidence>
<keyword evidence="3 6" id="KW-0808">Transferase</keyword>
<organism evidence="6 7">
    <name type="scientific">SAR324 cluster bacterium</name>
    <dbReference type="NCBI Taxonomy" id="2024889"/>
    <lineage>
        <taxon>Bacteria</taxon>
        <taxon>Deltaproteobacteria</taxon>
        <taxon>SAR324 cluster</taxon>
    </lineage>
</organism>
<dbReference type="SUPFAM" id="SSF55729">
    <property type="entry name" value="Acyl-CoA N-acyltransferases (Nat)"/>
    <property type="match status" value="1"/>
</dbReference>
<evidence type="ECO:0000256" key="3">
    <source>
        <dbReference type="ARBA" id="ARBA00022679"/>
    </source>
</evidence>
<evidence type="ECO:0000256" key="4">
    <source>
        <dbReference type="ARBA" id="ARBA00023315"/>
    </source>
</evidence>
<feature type="domain" description="N-acetyltransferase" evidence="5">
    <location>
        <begin position="11"/>
        <end position="155"/>
    </location>
</feature>
<comment type="caution">
    <text evidence="6">The sequence shown here is derived from an EMBL/GenBank/DDBJ whole genome shotgun (WGS) entry which is preliminary data.</text>
</comment>
<dbReference type="Gene3D" id="3.40.630.30">
    <property type="match status" value="1"/>
</dbReference>
<dbReference type="NCBIfam" id="TIGR01575">
    <property type="entry name" value="rimI"/>
    <property type="match status" value="1"/>
</dbReference>
<sequence length="158" mass="18177">MNIHKLSNNDIEYLRLDQTHLSELALLEKECQSSPWSTSLIEKELLSPRTIVEAMKIQGRIVAYLVYQTILDEAHILNFGVAKAWRRKGIGKKFILKAIDDFSRNNIEMVFLEVRESNIAAQKLYRSAGFNIVGCRENYYSNNGERAVLMTLKINKAQ</sequence>
<evidence type="ECO:0000259" key="5">
    <source>
        <dbReference type="PROSITE" id="PS51186"/>
    </source>
</evidence>
<dbReference type="InterPro" id="IPR006464">
    <property type="entry name" value="AcTrfase_RimI/Ard1"/>
</dbReference>
<evidence type="ECO:0000256" key="1">
    <source>
        <dbReference type="ARBA" id="ARBA00005395"/>
    </source>
</evidence>
<dbReference type="AlphaFoldDB" id="A0A7X9IJG2"/>
<dbReference type="PANTHER" id="PTHR43420">
    <property type="entry name" value="ACETYLTRANSFERASE"/>
    <property type="match status" value="1"/>
</dbReference>
<protein>
    <submittedName>
        <fullName evidence="6">Ribosomal protein S18-alanine N-acetyltransferase</fullName>
    </submittedName>
</protein>
<dbReference type="InterPro" id="IPR050680">
    <property type="entry name" value="YpeA/RimI_acetyltransf"/>
</dbReference>
<evidence type="ECO:0000256" key="2">
    <source>
        <dbReference type="ARBA" id="ARBA00022490"/>
    </source>
</evidence>
<dbReference type="InterPro" id="IPR016181">
    <property type="entry name" value="Acyl_CoA_acyltransferase"/>
</dbReference>
<keyword evidence="6" id="KW-0689">Ribosomal protein</keyword>
<name>A0A7X9IJG2_9DELT</name>
<reference evidence="6 7" key="1">
    <citation type="journal article" date="2020" name="Biotechnol. Biofuels">
        <title>New insights from the biogas microbiome by comprehensive genome-resolved metagenomics of nearly 1600 species originating from multiple anaerobic digesters.</title>
        <authorList>
            <person name="Campanaro S."/>
            <person name="Treu L."/>
            <person name="Rodriguez-R L.M."/>
            <person name="Kovalovszki A."/>
            <person name="Ziels R.M."/>
            <person name="Maus I."/>
            <person name="Zhu X."/>
            <person name="Kougias P.G."/>
            <person name="Basile A."/>
            <person name="Luo G."/>
            <person name="Schluter A."/>
            <person name="Konstantinidis K.T."/>
            <person name="Angelidaki I."/>
        </authorList>
    </citation>
    <scope>NUCLEOTIDE SEQUENCE [LARGE SCALE GENOMIC DNA]</scope>
    <source>
        <strain evidence="6">AS27yjCOA_65</strain>
    </source>
</reference>
<dbReference type="InterPro" id="IPR000182">
    <property type="entry name" value="GNAT_dom"/>
</dbReference>
<dbReference type="Pfam" id="PF00583">
    <property type="entry name" value="Acetyltransf_1"/>
    <property type="match status" value="1"/>
</dbReference>
<dbReference type="PROSITE" id="PS51186">
    <property type="entry name" value="GNAT"/>
    <property type="match status" value="1"/>
</dbReference>
<gene>
    <name evidence="6" type="primary">rimI</name>
    <name evidence="6" type="ORF">GYA55_02610</name>
</gene>
<dbReference type="PANTHER" id="PTHR43420:SF44">
    <property type="entry name" value="ACETYLTRANSFERASE YPEA"/>
    <property type="match status" value="1"/>
</dbReference>
<accession>A0A7X9IJG2</accession>
<evidence type="ECO:0000313" key="6">
    <source>
        <dbReference type="EMBL" id="NMC62039.1"/>
    </source>
</evidence>
<proteinExistence type="inferred from homology"/>
<comment type="similarity">
    <text evidence="1">Belongs to the acetyltransferase family. RimI subfamily.</text>
</comment>
<keyword evidence="4" id="KW-0012">Acyltransferase</keyword>
<dbReference type="CDD" id="cd04301">
    <property type="entry name" value="NAT_SF"/>
    <property type="match status" value="1"/>
</dbReference>